<evidence type="ECO:0000313" key="2">
    <source>
        <dbReference type="Proteomes" id="UP000269801"/>
    </source>
</evidence>
<organism evidence="1 2">
    <name type="scientific">Pseudomonas savastanoi</name>
    <name type="common">Pseudomonas syringae pv. savastanoi</name>
    <dbReference type="NCBI Taxonomy" id="29438"/>
    <lineage>
        <taxon>Bacteria</taxon>
        <taxon>Pseudomonadati</taxon>
        <taxon>Pseudomonadota</taxon>
        <taxon>Gammaproteobacteria</taxon>
        <taxon>Pseudomonadales</taxon>
        <taxon>Pseudomonadaceae</taxon>
        <taxon>Pseudomonas</taxon>
    </lineage>
</organism>
<comment type="caution">
    <text evidence="1">The sequence shown here is derived from an EMBL/GenBank/DDBJ whole genome shotgun (WGS) entry which is preliminary data.</text>
</comment>
<sequence>MKTKNKKRRAMLIIPVPQKYKKNKISKGVNQEILDMGNASREHKAYCQFRDKIMYVLTKKVGEDIDLSILKNRCKGFSHNIPFGGEPPKFDGVNFKDYQEKCMPYAEQLAKLMVMTEIKYCIDNGMDPYDNVGIIEYNYSFTNEELQKSMEANTFDERRKALERIIHASLKYQLGPDYKVIIMPHAYKEGTTDAHVFISRFSKSGEFLENINNARRWQNNMKVIGNKFPGLIIPENLKTSNFDNEQASKKLSQRDFDFISSVVNSTDFKSINDFSHSDISFKYVRKNKYGADQYDERKYSIKQSHIKELKILYKGFEFDQSLLNIEAERKLRFAREADKFSEMYGIDLHDMKQHVKSIHASATDYKDFSEKLLEKGFDVQPTFFSKSGKFQGFTISHKGFKRFQAKATFFDIEIKKHFGLDFANKEDFDLLLNQAIKSNAAYAEISSSKLQLRPGETVEQWLERLKQYDSRFSNLMRRSGNSYYYKEGDIEAFVIDFQRGTATLYKPNDFTIKALADLFVSRGIESVELGGCDNPQHLQSILNIFARAGIEVTGPLVTEEHKHELERYKIETAMSTHAHELERFEKQCVDRNSKLINIKPFMTTNQKIFTYENIYAMLPYYAEYGVEIKDLDIKHFSENKDYLLDRYANNKSVVNYLNGIFKLENMTTEEKKEYLERRTNNKAFQPKSKSKI</sequence>
<reference evidence="1 2" key="1">
    <citation type="submission" date="2018-08" db="EMBL/GenBank/DDBJ databases">
        <title>Recombination of ecologically and evolutionarily significant loci maintains genetic cohesion in the Pseudomonas syringae species complex.</title>
        <authorList>
            <person name="Dillon M."/>
            <person name="Thakur S."/>
            <person name="Almeida R.N.D."/>
            <person name="Weir B.S."/>
            <person name="Guttman D.S."/>
        </authorList>
    </citation>
    <scope>NUCLEOTIDE SEQUENCE [LARGE SCALE GENOMIC DNA]</scope>
    <source>
        <strain evidence="1 2">ICMP 13685</strain>
    </source>
</reference>
<dbReference type="Proteomes" id="UP000269801">
    <property type="component" value="Unassembled WGS sequence"/>
</dbReference>
<gene>
    <name evidence="1" type="ORF">ALP70_01652</name>
</gene>
<dbReference type="AlphaFoldDB" id="A0A3M5BEQ7"/>
<evidence type="ECO:0000313" key="1">
    <source>
        <dbReference type="EMBL" id="RMS23834.1"/>
    </source>
</evidence>
<name>A0A3M5BEQ7_PSESS</name>
<accession>A0A3M5BEQ7</accession>
<proteinExistence type="predicted"/>
<protein>
    <submittedName>
        <fullName evidence="1">Uncharacterized protein</fullName>
    </submittedName>
</protein>
<dbReference type="EMBL" id="RBSL01000327">
    <property type="protein sequence ID" value="RMS23834.1"/>
    <property type="molecule type" value="Genomic_DNA"/>
</dbReference>